<feature type="region of interest" description="Disordered" evidence="1">
    <location>
        <begin position="204"/>
        <end position="225"/>
    </location>
</feature>
<sequence>MGGGAGEKRDFDTQLRYLFDPTQKTGVTEYTTSTERAHEGVAIPRIPRVDKNASDKEAVIDSTGFPPCFTSTNTAEFNRDTTTFSRRYVKREPCFDRQSSCATNYSLGEAPFETKTTNDVLFAHPLTKPRVDQGEIGGWKHPDGSYKLEQEAIDSIKRGGGGGAGCLGISFNVITGEEIPGIREGKRAIYGARRTLNVTQYREHPGDSYNPVTMRDVPATAPPHQTTEMLKRSEDVHLRTRPW</sequence>
<gene>
    <name evidence="2" type="ORF">PECAL_6P07150</name>
</gene>
<evidence type="ECO:0000313" key="3">
    <source>
        <dbReference type="Proteomes" id="UP000789595"/>
    </source>
</evidence>
<evidence type="ECO:0000256" key="1">
    <source>
        <dbReference type="SAM" id="MobiDB-lite"/>
    </source>
</evidence>
<name>A0A8J2T189_9STRA</name>
<accession>A0A8J2T189</accession>
<proteinExistence type="predicted"/>
<evidence type="ECO:0000313" key="2">
    <source>
        <dbReference type="EMBL" id="CAH0379114.1"/>
    </source>
</evidence>
<organism evidence="2 3">
    <name type="scientific">Pelagomonas calceolata</name>
    <dbReference type="NCBI Taxonomy" id="35677"/>
    <lineage>
        <taxon>Eukaryota</taxon>
        <taxon>Sar</taxon>
        <taxon>Stramenopiles</taxon>
        <taxon>Ochrophyta</taxon>
        <taxon>Pelagophyceae</taxon>
        <taxon>Pelagomonadales</taxon>
        <taxon>Pelagomonadaceae</taxon>
        <taxon>Pelagomonas</taxon>
    </lineage>
</organism>
<dbReference type="AlphaFoldDB" id="A0A8J2T189"/>
<comment type="caution">
    <text evidence="2">The sequence shown here is derived from an EMBL/GenBank/DDBJ whole genome shotgun (WGS) entry which is preliminary data.</text>
</comment>
<dbReference type="Proteomes" id="UP000789595">
    <property type="component" value="Unassembled WGS sequence"/>
</dbReference>
<reference evidence="2" key="1">
    <citation type="submission" date="2021-11" db="EMBL/GenBank/DDBJ databases">
        <authorList>
            <consortium name="Genoscope - CEA"/>
            <person name="William W."/>
        </authorList>
    </citation>
    <scope>NUCLEOTIDE SEQUENCE</scope>
</reference>
<dbReference type="EMBL" id="CAKKNE010000006">
    <property type="protein sequence ID" value="CAH0379114.1"/>
    <property type="molecule type" value="Genomic_DNA"/>
</dbReference>
<keyword evidence="3" id="KW-1185">Reference proteome</keyword>
<protein>
    <submittedName>
        <fullName evidence="2">Uncharacterized protein</fullName>
    </submittedName>
</protein>